<dbReference type="InterPro" id="IPR014222">
    <property type="entry name" value="Cyt_c_oxidase_su2"/>
</dbReference>
<dbReference type="RefSeq" id="WP_320509485.1">
    <property type="nucleotide sequence ID" value="NZ_JAXCLW010000004.1"/>
</dbReference>
<evidence type="ECO:0000256" key="16">
    <source>
        <dbReference type="PROSITE-ProRule" id="PRU00433"/>
    </source>
</evidence>
<dbReference type="Proteomes" id="UP001279642">
    <property type="component" value="Unassembled WGS sequence"/>
</dbReference>
<evidence type="ECO:0000256" key="10">
    <source>
        <dbReference type="ARBA" id="ARBA00022989"/>
    </source>
</evidence>
<dbReference type="CDD" id="cd13915">
    <property type="entry name" value="CuRO_HCO_II_like_2"/>
    <property type="match status" value="1"/>
</dbReference>
<name>A0ABU5EFP1_9PROT</name>
<evidence type="ECO:0000256" key="4">
    <source>
        <dbReference type="ARBA" id="ARBA00022617"/>
    </source>
</evidence>
<dbReference type="PROSITE" id="PS00078">
    <property type="entry name" value="COX2"/>
    <property type="match status" value="1"/>
</dbReference>
<feature type="domain" description="Cytochrome c" evidence="22">
    <location>
        <begin position="214"/>
        <end position="308"/>
    </location>
</feature>
<comment type="function">
    <text evidence="14 18">Subunits I and II form the functional core of the enzyme complex. Electrons originating in cytochrome c are transferred via heme a and Cu(A) to the binuclear center formed by heme a3 and Cu(B).</text>
</comment>
<dbReference type="Pfam" id="PF02790">
    <property type="entry name" value="COX2_TM"/>
    <property type="match status" value="1"/>
</dbReference>
<evidence type="ECO:0000256" key="14">
    <source>
        <dbReference type="ARBA" id="ARBA00024688"/>
    </source>
</evidence>
<gene>
    <name evidence="23" type="primary">coxB</name>
    <name evidence="23" type="ORF">SMD27_16375</name>
</gene>
<keyword evidence="11 16" id="KW-0408">Iron</keyword>
<dbReference type="PANTHER" id="PTHR22888:SF9">
    <property type="entry name" value="CYTOCHROME C OXIDASE SUBUNIT 2"/>
    <property type="match status" value="1"/>
</dbReference>
<evidence type="ECO:0000256" key="13">
    <source>
        <dbReference type="ARBA" id="ARBA00023136"/>
    </source>
</evidence>
<feature type="transmembrane region" description="Helical" evidence="19">
    <location>
        <begin position="22"/>
        <end position="44"/>
    </location>
</feature>
<dbReference type="PROSITE" id="PS50999">
    <property type="entry name" value="COX2_TM"/>
    <property type="match status" value="1"/>
</dbReference>
<evidence type="ECO:0000256" key="6">
    <source>
        <dbReference type="ARBA" id="ARBA00022692"/>
    </source>
</evidence>
<dbReference type="PROSITE" id="PS50857">
    <property type="entry name" value="COX2_CUA"/>
    <property type="match status" value="1"/>
</dbReference>
<keyword evidence="3 17" id="KW-0813">Transport</keyword>
<dbReference type="NCBIfam" id="TIGR02866">
    <property type="entry name" value="CoxB"/>
    <property type="match status" value="1"/>
</dbReference>
<dbReference type="InterPro" id="IPR001505">
    <property type="entry name" value="Copper_CuA"/>
</dbReference>
<feature type="domain" description="Cytochrome oxidase subunit II transmembrane region profile" evidence="21">
    <location>
        <begin position="1"/>
        <end position="96"/>
    </location>
</feature>
<dbReference type="PANTHER" id="PTHR22888">
    <property type="entry name" value="CYTOCHROME C OXIDASE, SUBUNIT II"/>
    <property type="match status" value="1"/>
</dbReference>
<evidence type="ECO:0000256" key="19">
    <source>
        <dbReference type="SAM" id="Phobius"/>
    </source>
</evidence>
<dbReference type="InterPro" id="IPR045187">
    <property type="entry name" value="CcO_II"/>
</dbReference>
<evidence type="ECO:0000256" key="7">
    <source>
        <dbReference type="ARBA" id="ARBA00022723"/>
    </source>
</evidence>
<dbReference type="EC" id="7.1.1.9" evidence="18"/>
<dbReference type="PROSITE" id="PS51007">
    <property type="entry name" value="CYTC"/>
    <property type="match status" value="1"/>
</dbReference>
<keyword evidence="6 17" id="KW-0812">Transmembrane</keyword>
<evidence type="ECO:0000256" key="2">
    <source>
        <dbReference type="ARBA" id="ARBA00007866"/>
    </source>
</evidence>
<comment type="similarity">
    <text evidence="2 17">Belongs to the cytochrome c oxidase subunit 2 family.</text>
</comment>
<keyword evidence="9 17" id="KW-0249">Electron transport</keyword>
<keyword evidence="8" id="KW-1278">Translocase</keyword>
<dbReference type="Gene3D" id="1.10.287.90">
    <property type="match status" value="1"/>
</dbReference>
<evidence type="ECO:0000256" key="5">
    <source>
        <dbReference type="ARBA" id="ARBA00022660"/>
    </source>
</evidence>
<evidence type="ECO:0000256" key="11">
    <source>
        <dbReference type="ARBA" id="ARBA00023004"/>
    </source>
</evidence>
<evidence type="ECO:0000259" key="22">
    <source>
        <dbReference type="PROSITE" id="PS51007"/>
    </source>
</evidence>
<evidence type="ECO:0000259" key="21">
    <source>
        <dbReference type="PROSITE" id="PS50999"/>
    </source>
</evidence>
<evidence type="ECO:0000259" key="20">
    <source>
        <dbReference type="PROSITE" id="PS50857"/>
    </source>
</evidence>
<evidence type="ECO:0000313" key="23">
    <source>
        <dbReference type="EMBL" id="MDY0884421.1"/>
    </source>
</evidence>
<evidence type="ECO:0000256" key="18">
    <source>
        <dbReference type="RuleBase" id="RU004024"/>
    </source>
</evidence>
<keyword evidence="5 17" id="KW-0679">Respiratory chain</keyword>
<dbReference type="EMBL" id="JAXCLW010000004">
    <property type="protein sequence ID" value="MDY0884421.1"/>
    <property type="molecule type" value="Genomic_DNA"/>
</dbReference>
<comment type="catalytic activity">
    <reaction evidence="15 18">
        <text>4 Fe(II)-[cytochrome c] + O2 + 8 H(+)(in) = 4 Fe(III)-[cytochrome c] + 2 H2O + 4 H(+)(out)</text>
        <dbReference type="Rhea" id="RHEA:11436"/>
        <dbReference type="Rhea" id="RHEA-COMP:10350"/>
        <dbReference type="Rhea" id="RHEA-COMP:14399"/>
        <dbReference type="ChEBI" id="CHEBI:15377"/>
        <dbReference type="ChEBI" id="CHEBI:15378"/>
        <dbReference type="ChEBI" id="CHEBI:15379"/>
        <dbReference type="ChEBI" id="CHEBI:29033"/>
        <dbReference type="ChEBI" id="CHEBI:29034"/>
        <dbReference type="EC" id="7.1.1.9"/>
    </reaction>
</comment>
<dbReference type="InterPro" id="IPR008972">
    <property type="entry name" value="Cupredoxin"/>
</dbReference>
<comment type="caution">
    <text evidence="23">The sequence shown here is derived from an EMBL/GenBank/DDBJ whole genome shotgun (WGS) entry which is preliminary data.</text>
</comment>
<evidence type="ECO:0000256" key="9">
    <source>
        <dbReference type="ARBA" id="ARBA00022982"/>
    </source>
</evidence>
<dbReference type="Gene3D" id="2.60.40.420">
    <property type="entry name" value="Cupredoxins - blue copper proteins"/>
    <property type="match status" value="1"/>
</dbReference>
<dbReference type="InterPro" id="IPR036909">
    <property type="entry name" value="Cyt_c-like_dom_sf"/>
</dbReference>
<evidence type="ECO:0000256" key="15">
    <source>
        <dbReference type="ARBA" id="ARBA00047816"/>
    </source>
</evidence>
<comment type="subcellular location">
    <subcellularLocation>
        <location evidence="17">Cell membrane</location>
        <topology evidence="17">Multi-pass membrane protein</topology>
    </subcellularLocation>
    <subcellularLocation>
        <location evidence="1">Membrane</location>
        <topology evidence="1">Multi-pass membrane protein</topology>
    </subcellularLocation>
</comment>
<dbReference type="SUPFAM" id="SSF49503">
    <property type="entry name" value="Cupredoxins"/>
    <property type="match status" value="1"/>
</dbReference>
<evidence type="ECO:0000256" key="8">
    <source>
        <dbReference type="ARBA" id="ARBA00022967"/>
    </source>
</evidence>
<sequence length="321" mass="35556">MNGFLWLWPDRASAYAAQLDTLLAGFTVVIVLLSAPVFILIVVFAIKYRRGRPANRKHPVTRNVWLEISWSVIPFVLMLCFYVWATKLYFDLHHPPPGALEIDVVAKQWMWKFQHPGGQREINELHVPVDQAVRLTMASQDVIHSLYIPALRMKQDVVPGRYTGMWFKAAKPGTYLLTCAEFCGTNHAKMGGHLVAMSQADYARWLETASTDRTLAAQGADLFRSRGCSGCHGPSATVHAPSLAGLYGRPVPLEGGEIVIADDQYIRDSILLPQQQIAAGYPHIMPSFQNILGEDDVLKLIAYIKSLSEVGTPSNGEGASK</sequence>
<keyword evidence="13 19" id="KW-0472">Membrane</keyword>
<evidence type="ECO:0000313" key="24">
    <source>
        <dbReference type="Proteomes" id="UP001279642"/>
    </source>
</evidence>
<keyword evidence="10 19" id="KW-1133">Transmembrane helix</keyword>
<evidence type="ECO:0000256" key="3">
    <source>
        <dbReference type="ARBA" id="ARBA00022448"/>
    </source>
</evidence>
<evidence type="ECO:0000256" key="12">
    <source>
        <dbReference type="ARBA" id="ARBA00023008"/>
    </source>
</evidence>
<keyword evidence="7 16" id="KW-0479">Metal-binding</keyword>
<feature type="domain" description="Cytochrome oxidase subunit II copper A binding" evidence="20">
    <location>
        <begin position="97"/>
        <end position="208"/>
    </location>
</feature>
<reference evidence="23 24" key="1">
    <citation type="journal article" date="2016" name="Antonie Van Leeuwenhoek">
        <title>Dongia soli sp. nov., isolated from soil from Dokdo, Korea.</title>
        <authorList>
            <person name="Kim D.U."/>
            <person name="Lee H."/>
            <person name="Kim H."/>
            <person name="Kim S.G."/>
            <person name="Ka J.O."/>
        </authorList>
    </citation>
    <scope>NUCLEOTIDE SEQUENCE [LARGE SCALE GENOMIC DNA]</scope>
    <source>
        <strain evidence="23 24">D78</strain>
    </source>
</reference>
<comment type="cofactor">
    <cofactor evidence="18">
        <name>Cu cation</name>
        <dbReference type="ChEBI" id="CHEBI:23378"/>
    </cofactor>
    <text evidence="18">Binds a copper A center.</text>
</comment>
<keyword evidence="4 16" id="KW-0349">Heme</keyword>
<proteinExistence type="inferred from homology"/>
<evidence type="ECO:0000256" key="17">
    <source>
        <dbReference type="RuleBase" id="RU000456"/>
    </source>
</evidence>
<protein>
    <recommendedName>
        <fullName evidence="18">Cytochrome c oxidase subunit 2</fullName>
        <ecNumber evidence="18">7.1.1.9</ecNumber>
    </recommendedName>
</protein>
<keyword evidence="24" id="KW-1185">Reference proteome</keyword>
<dbReference type="Pfam" id="PF00116">
    <property type="entry name" value="COX2"/>
    <property type="match status" value="1"/>
</dbReference>
<dbReference type="InterPro" id="IPR002429">
    <property type="entry name" value="CcO_II-like_C"/>
</dbReference>
<organism evidence="23 24">
    <name type="scientific">Dongia soli</name>
    <dbReference type="NCBI Taxonomy" id="600628"/>
    <lineage>
        <taxon>Bacteria</taxon>
        <taxon>Pseudomonadati</taxon>
        <taxon>Pseudomonadota</taxon>
        <taxon>Alphaproteobacteria</taxon>
        <taxon>Rhodospirillales</taxon>
        <taxon>Dongiaceae</taxon>
        <taxon>Dongia</taxon>
    </lineage>
</organism>
<feature type="transmembrane region" description="Helical" evidence="19">
    <location>
        <begin position="64"/>
        <end position="85"/>
    </location>
</feature>
<keyword evidence="12 18" id="KW-0186">Copper</keyword>
<dbReference type="Pfam" id="PF00034">
    <property type="entry name" value="Cytochrom_C"/>
    <property type="match status" value="1"/>
</dbReference>
<dbReference type="SUPFAM" id="SSF81464">
    <property type="entry name" value="Cytochrome c oxidase subunit II-like, transmembrane region"/>
    <property type="match status" value="1"/>
</dbReference>
<evidence type="ECO:0000256" key="1">
    <source>
        <dbReference type="ARBA" id="ARBA00004141"/>
    </source>
</evidence>
<dbReference type="InterPro" id="IPR036257">
    <property type="entry name" value="Cyt_c_oxidase_su2_TM_sf"/>
</dbReference>
<dbReference type="InterPro" id="IPR011759">
    <property type="entry name" value="Cyt_c_oxidase_su2_TM_dom"/>
</dbReference>
<accession>A0ABU5EFP1</accession>
<dbReference type="SUPFAM" id="SSF46626">
    <property type="entry name" value="Cytochrome c"/>
    <property type="match status" value="1"/>
</dbReference>
<dbReference type="InterPro" id="IPR009056">
    <property type="entry name" value="Cyt_c-like_dom"/>
</dbReference>